<comment type="caution">
    <text evidence="1">The sequence shown here is derived from an EMBL/GenBank/DDBJ whole genome shotgun (WGS) entry which is preliminary data.</text>
</comment>
<dbReference type="Proteomes" id="UP000878956">
    <property type="component" value="Unassembled WGS sequence"/>
</dbReference>
<accession>A0AAN6A810</accession>
<sequence>MNGEINVEDYRYFKQLQEEKNNVYTNYINGEYISKSQLIEFLKNKSHVLNEINDKYKFYYESAILTLDELNKQLTDGKFDLVKKNNSK</sequence>
<gene>
    <name evidence="1" type="ORF">KRM00_004118</name>
</gene>
<dbReference type="AlphaFoldDB" id="A0AAN6A810"/>
<organism evidence="1 2">
    <name type="scientific">Clostridioides difficile</name>
    <name type="common">Peptoclostridium difficile</name>
    <dbReference type="NCBI Taxonomy" id="1496"/>
    <lineage>
        <taxon>Bacteria</taxon>
        <taxon>Bacillati</taxon>
        <taxon>Bacillota</taxon>
        <taxon>Clostridia</taxon>
        <taxon>Peptostreptococcales</taxon>
        <taxon>Peptostreptococcaceae</taxon>
        <taxon>Clostridioides</taxon>
    </lineage>
</organism>
<name>A0AAN6A810_CLODI</name>
<proteinExistence type="predicted"/>
<evidence type="ECO:0000313" key="1">
    <source>
        <dbReference type="EMBL" id="HBH1544563.1"/>
    </source>
</evidence>
<dbReference type="EMBL" id="DAEPXK010000100">
    <property type="protein sequence ID" value="HBH1544563.1"/>
    <property type="molecule type" value="Genomic_DNA"/>
</dbReference>
<reference evidence="1" key="1">
    <citation type="journal article" date="2018" name="Genome Biol.">
        <title>SKESA: strategic k-mer extension for scrupulous assemblies.</title>
        <authorList>
            <person name="Souvorov A."/>
            <person name="Agarwala R."/>
            <person name="Lipman D.J."/>
        </authorList>
    </citation>
    <scope>NUCLEOTIDE SEQUENCE</scope>
    <source>
        <strain evidence="1">HN1000</strain>
    </source>
</reference>
<evidence type="ECO:0000313" key="2">
    <source>
        <dbReference type="Proteomes" id="UP000878956"/>
    </source>
</evidence>
<reference evidence="1" key="2">
    <citation type="submission" date="2021-06" db="EMBL/GenBank/DDBJ databases">
        <authorList>
            <consortium name="NCBI Pathogen Detection Project"/>
        </authorList>
    </citation>
    <scope>NUCLEOTIDE SEQUENCE</scope>
    <source>
        <strain evidence="1">HN1000</strain>
    </source>
</reference>
<protein>
    <submittedName>
        <fullName evidence="1">Uncharacterized protein</fullName>
    </submittedName>
</protein>